<dbReference type="EMBL" id="MNAN01000034">
    <property type="protein sequence ID" value="OHU94503.1"/>
    <property type="molecule type" value="Genomic_DNA"/>
</dbReference>
<protein>
    <recommendedName>
        <fullName evidence="4">DUF1570 domain-containing protein</fullName>
    </recommendedName>
</protein>
<evidence type="ECO:0000313" key="2">
    <source>
        <dbReference type="EMBL" id="OHU94503.1"/>
    </source>
</evidence>
<dbReference type="Proteomes" id="UP000180253">
    <property type="component" value="Unassembled WGS sequence"/>
</dbReference>
<evidence type="ECO:0000313" key="3">
    <source>
        <dbReference type="Proteomes" id="UP000180253"/>
    </source>
</evidence>
<comment type="caution">
    <text evidence="2">The sequence shown here is derived from an EMBL/GenBank/DDBJ whole genome shotgun (WGS) entry which is preliminary data.</text>
</comment>
<evidence type="ECO:0000256" key="1">
    <source>
        <dbReference type="SAM" id="Phobius"/>
    </source>
</evidence>
<keyword evidence="1" id="KW-0812">Transmembrane</keyword>
<keyword evidence="3" id="KW-1185">Reference proteome</keyword>
<sequence>MANNHNRRPFYTLLAVIILLAVYFGYFWFNEQPSASFKNMPLVQMLEQDEQLTITKDLPPQPSSHHNPQPMRQMHCDLEEFIKRQETASKERLSSLVEEFTKVQHMFGSHSLLTVYHRNIATETIDKLIERLALVHHLYGQLLGERAYKSIQLNLVILPNRAEYEDHTSRYGFDPRASQGVFFHGSNSAFIEYKNDKQVVATAVHEAVHAMNLRLIGLTPRWLNEGMAQLLESVNKQGNILIFDSDPRVFQNPPYDIYALLESESQWGSIDMARLYYSGWSWLSYIISNDSGMKMLTRLVGRESVNPCDVLSSDESYDILQSTSTTFEQDFQDWFYVQKSEI</sequence>
<dbReference type="AlphaFoldDB" id="A0A1S1MZY6"/>
<keyword evidence="1" id="KW-1133">Transmembrane helix</keyword>
<feature type="transmembrane region" description="Helical" evidence="1">
    <location>
        <begin position="12"/>
        <end position="29"/>
    </location>
</feature>
<accession>A0A1S1MZY6</accession>
<gene>
    <name evidence="2" type="ORF">BIW53_15650</name>
</gene>
<evidence type="ECO:0008006" key="4">
    <source>
        <dbReference type="Google" id="ProtNLM"/>
    </source>
</evidence>
<proteinExistence type="predicted"/>
<keyword evidence="1" id="KW-0472">Membrane</keyword>
<organism evidence="2 3">
    <name type="scientific">Pseudoalteromonas byunsanensis</name>
    <dbReference type="NCBI Taxonomy" id="327939"/>
    <lineage>
        <taxon>Bacteria</taxon>
        <taxon>Pseudomonadati</taxon>
        <taxon>Pseudomonadota</taxon>
        <taxon>Gammaproteobacteria</taxon>
        <taxon>Alteromonadales</taxon>
        <taxon>Pseudoalteromonadaceae</taxon>
        <taxon>Pseudoalteromonas</taxon>
    </lineage>
</organism>
<name>A0A1S1MZY6_9GAMM</name>
<reference evidence="2 3" key="1">
    <citation type="submission" date="2016-10" db="EMBL/GenBank/DDBJ databases">
        <title>Pseudoalteromonas amylolytica sp. nov., isolated from the surface seawater.</title>
        <authorList>
            <person name="Wu Y.-H."/>
            <person name="Cheng H."/>
            <person name="Jin X.-B."/>
            <person name="Wang C.-S."/>
            <person name="Xu X.-W."/>
        </authorList>
    </citation>
    <scope>NUCLEOTIDE SEQUENCE [LARGE SCALE GENOMIC DNA]</scope>
    <source>
        <strain evidence="2 3">JCM 12483</strain>
    </source>
</reference>